<keyword evidence="1" id="KW-0812">Transmembrane</keyword>
<keyword evidence="1" id="KW-0472">Membrane</keyword>
<feature type="transmembrane region" description="Helical" evidence="1">
    <location>
        <begin position="26"/>
        <end position="49"/>
    </location>
</feature>
<dbReference type="EMBL" id="BAABIG010000026">
    <property type="protein sequence ID" value="GAA4801280.1"/>
    <property type="molecule type" value="Genomic_DNA"/>
</dbReference>
<accession>A0ABP9BVV8</accession>
<gene>
    <name evidence="2" type="ORF">GCM10023220_32400</name>
</gene>
<organism evidence="2 3">
    <name type="scientific">Streptomyces ziwulingensis</name>
    <dbReference type="NCBI Taxonomy" id="1045501"/>
    <lineage>
        <taxon>Bacteria</taxon>
        <taxon>Bacillati</taxon>
        <taxon>Actinomycetota</taxon>
        <taxon>Actinomycetes</taxon>
        <taxon>Kitasatosporales</taxon>
        <taxon>Streptomycetaceae</taxon>
        <taxon>Streptomyces</taxon>
    </lineage>
</organism>
<evidence type="ECO:0000256" key="1">
    <source>
        <dbReference type="SAM" id="Phobius"/>
    </source>
</evidence>
<evidence type="ECO:0000313" key="2">
    <source>
        <dbReference type="EMBL" id="GAA4801280.1"/>
    </source>
</evidence>
<evidence type="ECO:0000313" key="3">
    <source>
        <dbReference type="Proteomes" id="UP001501265"/>
    </source>
</evidence>
<name>A0ABP9BVV8_9ACTN</name>
<protein>
    <recommendedName>
        <fullName evidence="4">Amino acid permease/ SLC12A domain-containing protein</fullName>
    </recommendedName>
</protein>
<proteinExistence type="predicted"/>
<keyword evidence="3" id="KW-1185">Reference proteome</keyword>
<sequence length="109" mass="11421">MPRTTTETPPEADGVSLSHGLKQRHLSMIALGGVIGAGLFVGSGAGIAARAVRPRHPGRGAPSHPSPVTLAASVQLQVNCNKATRLRGDPPCPSTRFLTCRTTTPRWHP</sequence>
<evidence type="ECO:0008006" key="4">
    <source>
        <dbReference type="Google" id="ProtNLM"/>
    </source>
</evidence>
<reference evidence="3" key="1">
    <citation type="journal article" date="2019" name="Int. J. Syst. Evol. Microbiol.">
        <title>The Global Catalogue of Microorganisms (GCM) 10K type strain sequencing project: providing services to taxonomists for standard genome sequencing and annotation.</title>
        <authorList>
            <consortium name="The Broad Institute Genomics Platform"/>
            <consortium name="The Broad Institute Genome Sequencing Center for Infectious Disease"/>
            <person name="Wu L."/>
            <person name="Ma J."/>
        </authorList>
    </citation>
    <scope>NUCLEOTIDE SEQUENCE [LARGE SCALE GENOMIC DNA]</scope>
    <source>
        <strain evidence="3">JCM 18081</strain>
    </source>
</reference>
<dbReference type="Proteomes" id="UP001501265">
    <property type="component" value="Unassembled WGS sequence"/>
</dbReference>
<comment type="caution">
    <text evidence="2">The sequence shown here is derived from an EMBL/GenBank/DDBJ whole genome shotgun (WGS) entry which is preliminary data.</text>
</comment>
<keyword evidence="1" id="KW-1133">Transmembrane helix</keyword>